<comment type="caution">
    <text evidence="10">The sequence shown here is derived from an EMBL/GenBank/DDBJ whole genome shotgun (WGS) entry which is preliminary data.</text>
</comment>
<protein>
    <recommendedName>
        <fullName evidence="8">Phosphate-specific transport system accessory protein PhoU</fullName>
    </recommendedName>
</protein>
<dbReference type="GO" id="GO:0006817">
    <property type="term" value="P:phosphate ion transport"/>
    <property type="evidence" value="ECO:0007669"/>
    <property type="project" value="UniProtKB-KW"/>
</dbReference>
<evidence type="ECO:0000256" key="6">
    <source>
        <dbReference type="ARBA" id="ARBA00022592"/>
    </source>
</evidence>
<keyword evidence="11" id="KW-1185">Reference proteome</keyword>
<evidence type="ECO:0000256" key="3">
    <source>
        <dbReference type="ARBA" id="ARBA00011738"/>
    </source>
</evidence>
<feature type="domain" description="PhoU" evidence="9">
    <location>
        <begin position="22"/>
        <end position="106"/>
    </location>
</feature>
<dbReference type="NCBIfam" id="TIGR02135">
    <property type="entry name" value="phoU_full"/>
    <property type="match status" value="1"/>
</dbReference>
<dbReference type="EMBL" id="NRSD01000011">
    <property type="protein sequence ID" value="MBK1645295.1"/>
    <property type="molecule type" value="Genomic_DNA"/>
</dbReference>
<evidence type="ECO:0000256" key="1">
    <source>
        <dbReference type="ARBA" id="ARBA00004496"/>
    </source>
</evidence>
<gene>
    <name evidence="10" type="primary">phoU</name>
    <name evidence="10" type="ORF">CKO25_11720</name>
</gene>
<comment type="function">
    <text evidence="7 8">Plays a role in the regulation of phosphate uptake.</text>
</comment>
<evidence type="ECO:0000256" key="7">
    <source>
        <dbReference type="ARBA" id="ARBA00056181"/>
    </source>
</evidence>
<dbReference type="SUPFAM" id="SSF109755">
    <property type="entry name" value="PhoU-like"/>
    <property type="match status" value="1"/>
</dbReference>
<evidence type="ECO:0000259" key="9">
    <source>
        <dbReference type="Pfam" id="PF01895"/>
    </source>
</evidence>
<dbReference type="Pfam" id="PF01895">
    <property type="entry name" value="PhoU"/>
    <property type="match status" value="2"/>
</dbReference>
<dbReference type="GO" id="GO:0045936">
    <property type="term" value="P:negative regulation of phosphate metabolic process"/>
    <property type="evidence" value="ECO:0007669"/>
    <property type="project" value="InterPro"/>
</dbReference>
<dbReference type="InterPro" id="IPR028366">
    <property type="entry name" value="PhoU"/>
</dbReference>
<accession>A0A9X0WIV5</accession>
<dbReference type="Proteomes" id="UP001138802">
    <property type="component" value="Unassembled WGS sequence"/>
</dbReference>
<evidence type="ECO:0000313" key="10">
    <source>
        <dbReference type="EMBL" id="MBK1645295.1"/>
    </source>
</evidence>
<dbReference type="InterPro" id="IPR026022">
    <property type="entry name" value="PhoU_dom"/>
</dbReference>
<name>A0A9X0WIV5_9GAMM</name>
<keyword evidence="5 8" id="KW-0963">Cytoplasm</keyword>
<dbReference type="GO" id="GO:0030643">
    <property type="term" value="P:intracellular phosphate ion homeostasis"/>
    <property type="evidence" value="ECO:0007669"/>
    <property type="project" value="InterPro"/>
</dbReference>
<comment type="similarity">
    <text evidence="2 8">Belongs to the PhoU family.</text>
</comment>
<dbReference type="RefSeq" id="WP_200388103.1">
    <property type="nucleotide sequence ID" value="NZ_NRSD01000011.1"/>
</dbReference>
<evidence type="ECO:0000256" key="8">
    <source>
        <dbReference type="PIRNR" id="PIRNR003107"/>
    </source>
</evidence>
<dbReference type="AlphaFoldDB" id="A0A9X0WIV5"/>
<evidence type="ECO:0000313" key="11">
    <source>
        <dbReference type="Proteomes" id="UP001138802"/>
    </source>
</evidence>
<evidence type="ECO:0000256" key="5">
    <source>
        <dbReference type="ARBA" id="ARBA00022490"/>
    </source>
</evidence>
<evidence type="ECO:0000256" key="2">
    <source>
        <dbReference type="ARBA" id="ARBA00008107"/>
    </source>
</evidence>
<dbReference type="InterPro" id="IPR038078">
    <property type="entry name" value="PhoU-like_sf"/>
</dbReference>
<comment type="subcellular location">
    <subcellularLocation>
        <location evidence="1 8">Cytoplasm</location>
    </subcellularLocation>
</comment>
<comment type="subunit">
    <text evidence="3 8">Homodimer.</text>
</comment>
<dbReference type="GO" id="GO:0005737">
    <property type="term" value="C:cytoplasm"/>
    <property type="evidence" value="ECO:0007669"/>
    <property type="project" value="UniProtKB-SubCell"/>
</dbReference>
<feature type="domain" description="PhoU" evidence="9">
    <location>
        <begin position="125"/>
        <end position="209"/>
    </location>
</feature>
<dbReference type="PANTHER" id="PTHR42930:SF3">
    <property type="entry name" value="PHOSPHATE-SPECIFIC TRANSPORT SYSTEM ACCESSORY PROTEIN PHOU"/>
    <property type="match status" value="1"/>
</dbReference>
<dbReference type="PANTHER" id="PTHR42930">
    <property type="entry name" value="PHOSPHATE-SPECIFIC TRANSPORT SYSTEM ACCESSORY PROTEIN PHOU"/>
    <property type="match status" value="1"/>
</dbReference>
<keyword evidence="4 8" id="KW-0813">Transport</keyword>
<keyword evidence="6 8" id="KW-0592">Phosphate transport</keyword>
<proteinExistence type="inferred from homology"/>
<dbReference type="Gene3D" id="1.20.58.220">
    <property type="entry name" value="Phosphate transport system protein phou homolog 2, domain 2"/>
    <property type="match status" value="1"/>
</dbReference>
<dbReference type="PIRSF" id="PIRSF003107">
    <property type="entry name" value="PhoU"/>
    <property type="match status" value="1"/>
</dbReference>
<sequence length="234" mass="25291">MSMTQSLVQQQCMTLRSGMLGLGERVREALQRSLDALRNTDLPLAQAIVLGDREINRERRMLEQQALVVLAAFRPAGSDLRLVGGSLEMISEMERMGDYAADIARALLRLAPDRLPGEPLQQCLELGEAAIAMFESALDAYAQDADASGARLVGAADPAVDRAEQELIGAVLSWLRDHPEQARAGVTLLSIAHGYERVADRATNLAERIIYIATGETPDLDDASIVHASSSVQA</sequence>
<evidence type="ECO:0000256" key="4">
    <source>
        <dbReference type="ARBA" id="ARBA00022448"/>
    </source>
</evidence>
<reference evidence="10 11" key="1">
    <citation type="journal article" date="2020" name="Microorganisms">
        <title>Osmotic Adaptation and Compatible Solute Biosynthesis of Phototrophic Bacteria as Revealed from Genome Analyses.</title>
        <authorList>
            <person name="Imhoff J.F."/>
            <person name="Rahn T."/>
            <person name="Kunzel S."/>
            <person name="Keller A."/>
            <person name="Neulinger S.C."/>
        </authorList>
    </citation>
    <scope>NUCLEOTIDE SEQUENCE [LARGE SCALE GENOMIC DNA]</scope>
    <source>
        <strain evidence="10 11">DSM 21303</strain>
    </source>
</reference>
<organism evidence="10 11">
    <name type="scientific">Thiocapsa imhoffii</name>
    <dbReference type="NCBI Taxonomy" id="382777"/>
    <lineage>
        <taxon>Bacteria</taxon>
        <taxon>Pseudomonadati</taxon>
        <taxon>Pseudomonadota</taxon>
        <taxon>Gammaproteobacteria</taxon>
        <taxon>Chromatiales</taxon>
        <taxon>Chromatiaceae</taxon>
        <taxon>Thiocapsa</taxon>
    </lineage>
</organism>
<dbReference type="FunFam" id="1.20.58.220:FF:000004">
    <property type="entry name" value="Phosphate-specific transport system accessory protein PhoU"/>
    <property type="match status" value="1"/>
</dbReference>